<proteinExistence type="predicted"/>
<dbReference type="RefSeq" id="WP_407986318.1">
    <property type="nucleotide sequence ID" value="NZ_AP035881.2"/>
</dbReference>
<dbReference type="AlphaFoldDB" id="A0AB33JNT5"/>
<protein>
    <recommendedName>
        <fullName evidence="2">ATP-binding protein</fullName>
    </recommendedName>
</protein>
<organism evidence="1">
    <name type="scientific">Kitasatospora sp. CMC57</name>
    <dbReference type="NCBI Taxonomy" id="3231513"/>
    <lineage>
        <taxon>Bacteria</taxon>
        <taxon>Bacillati</taxon>
        <taxon>Actinomycetota</taxon>
        <taxon>Actinomycetes</taxon>
        <taxon>Kitasatosporales</taxon>
        <taxon>Streptomycetaceae</taxon>
        <taxon>Kitasatospora</taxon>
    </lineage>
</organism>
<accession>A0AB33JNT5</accession>
<gene>
    <name evidence="1" type="ORF">KCMC57_00830</name>
</gene>
<dbReference type="EMBL" id="AP035881">
    <property type="protein sequence ID" value="BFP43715.1"/>
    <property type="molecule type" value="Genomic_DNA"/>
</dbReference>
<sequence>MGTSLHGQSALLDTLVPYWLGLERTGEALLRSKGRDSGPVVQVIGGRGAGKSALLNALYEAYHNRLPLAHADLDAPGFGHASLVGLAENETPNSSPVTSLLYLLSDQLGLKVERFGHGLQFRRLSVGLLVVSTWQPVGITEEAPGRPEGLRAAERRLFEILRTESNDQRRRKEVLRQWLDALLPAVSGAVGVPAGLDPMFQAVARTARELLLAARPDRGALRWWHDQLPMFTGDGLQRLLPFVLGFRGMADWRQKAEALLVAAFLADIDENYGWHRHHNDAPYPLLLLDNLHTPQGARVLRVLLLAYQQLPRTTRHVTRPVIVASSLGDATADSVTALADATRAADRPPGGHAGGPHVLRLGLPPVGREEIIGMLSPLDCPRHLPLLVERLSGGRPSTARLLVDAAAQLVPAAGVLRMTDFVALLDGTAGGDLVTRLLRQLLPAPHLLDRLTLLSAALDGAAARRLWSSRYPDDNAFNRVHEAAEHLDPTRWNLQPWSAADPPAPFVTDRALRSLLLLRLRTGLSSEDWGQTQRRLRSGYAPPDPALPPDPQQVRYLHHSLALGEANLVVRYLHRRFDEDGLHAWLATVNQICAAPLTHEDSLLQAPPLELALCPSCTGPTAEHVHLAINRLVRALWRQSDPLTVPQDASIERVESALGTLYEHVTESHALQRAHRDWPKSLREGVQAPDLPISGGLRP</sequence>
<dbReference type="InterPro" id="IPR027417">
    <property type="entry name" value="P-loop_NTPase"/>
</dbReference>
<name>A0AB33JNT5_9ACTN</name>
<dbReference type="SUPFAM" id="SSF52540">
    <property type="entry name" value="P-loop containing nucleoside triphosphate hydrolases"/>
    <property type="match status" value="1"/>
</dbReference>
<evidence type="ECO:0008006" key="2">
    <source>
        <dbReference type="Google" id="ProtNLM"/>
    </source>
</evidence>
<reference evidence="1" key="1">
    <citation type="submission" date="2024-07" db="EMBL/GenBank/DDBJ databases">
        <title>Complete genome sequences of cellulolytic bacteria, Kitasatospora sp. CMC57 and Streptomyces sp. CMC78, isolated from Japanese agricultural soil.</title>
        <authorList>
            <person name="Hashimoto T."/>
            <person name="Ito M."/>
            <person name="Iwamoto M."/>
            <person name="Fukahori D."/>
            <person name="Shoda T."/>
            <person name="Sakoda M."/>
            <person name="Morohoshi T."/>
            <person name="Mitsuboshi M."/>
            <person name="Nishizawa T."/>
        </authorList>
    </citation>
    <scope>NUCLEOTIDE SEQUENCE</scope>
    <source>
        <strain evidence="1">CMC57</strain>
    </source>
</reference>
<evidence type="ECO:0000313" key="1">
    <source>
        <dbReference type="EMBL" id="BFP43715.1"/>
    </source>
</evidence>